<accession>A0A081KBB8</accession>
<protein>
    <submittedName>
        <fullName evidence="1">Tat pathway signal protein</fullName>
    </submittedName>
</protein>
<sequence>MKAGTSKLQNHRDFHEQLEALDDQPDNLSSNSTLDDVVEKSRRNFMKGGLGLAMAGFLGGCLGTTGQNHNSVRGIAARNLQQPDIGLKPIPVEQDLMFDAVNVPEGYTANVFFSWGDSVEKGASPWRPDGSNSWQEQMKQAGQNHDGIWFFPFPDKPDEHGLLVMNHEYINPTLHPNGLTITEDSHGFKQRPEHEVKKEMAAHGVSVIEVRKQSNGHWQKVNDSDYNRRITGFTPMDLTGEVAGTDFLKTVADHAGRQVLGTLNNCAMGVTPWGTYLTCEENWKNYFVNRDAEDYEQRPAHHRYGVAQDKNSNYYAWESVEPRFNATPDHNVAHGGYVNEPNRFGWVVEIDPFSPDSTPKKRTSMGRLVRECSTLSLGDDRRMAFYFGDDTRGEYVYKFVPDQVYEPGNSAANRDILDHGTLYVAVFHNDGRGEWRPLVFGQNGLTRRNGFTSQADVLVHARRAADILGATTMDRPEWVAVHPQTREVYVTLTNNKHRGKKEDQEINAANPREDNRHGQIVRFTEENSDPTATHFDWEIFLLAGDRPGATLADGSSVPENLVGDIKGDIFSSPDGIWFDYQGRLWIQTDYGDDDERNINMGTNQMLCCDPVTAEVKRFLTGPRGCEITGVTTTPDGKAMWVNIQHPAISFPASDGKTRPRSSTVLITKDDGGVIGT</sequence>
<dbReference type="EMBL" id="JOJP01000001">
    <property type="protein sequence ID" value="KEI71444.1"/>
    <property type="molecule type" value="Genomic_DNA"/>
</dbReference>
<dbReference type="PANTHER" id="PTHR35399">
    <property type="entry name" value="SLR8030 PROTEIN"/>
    <property type="match status" value="1"/>
</dbReference>
<keyword evidence="2" id="KW-1185">Reference proteome</keyword>
<dbReference type="Proteomes" id="UP000027997">
    <property type="component" value="Unassembled WGS sequence"/>
</dbReference>
<dbReference type="eggNOG" id="COG3211">
    <property type="taxonomic scope" value="Bacteria"/>
</dbReference>
<dbReference type="PANTHER" id="PTHR35399:SF2">
    <property type="entry name" value="DUF839 DOMAIN-CONTAINING PROTEIN"/>
    <property type="match status" value="1"/>
</dbReference>
<name>A0A081KBB8_9GAMM</name>
<dbReference type="STRING" id="305900.GV64_12450"/>
<reference evidence="1 2" key="1">
    <citation type="submission" date="2014-06" db="EMBL/GenBank/DDBJ databases">
        <title>Whole Genome Sequences of Three Symbiotic Endozoicomonas Bacteria.</title>
        <authorList>
            <person name="Neave M.J."/>
            <person name="Apprill A."/>
            <person name="Voolstra C.R."/>
        </authorList>
    </citation>
    <scope>NUCLEOTIDE SEQUENCE [LARGE SCALE GENOMIC DNA]</scope>
    <source>
        <strain evidence="1 2">DSM 22380</strain>
    </source>
</reference>
<evidence type="ECO:0000313" key="2">
    <source>
        <dbReference type="Proteomes" id="UP000027997"/>
    </source>
</evidence>
<dbReference type="RefSeq" id="WP_020583040.1">
    <property type="nucleotide sequence ID" value="NZ_JOJP01000001.1"/>
</dbReference>
<comment type="caution">
    <text evidence="1">The sequence shown here is derived from an EMBL/GenBank/DDBJ whole genome shotgun (WGS) entry which is preliminary data.</text>
</comment>
<dbReference type="AlphaFoldDB" id="A0A081KBB8"/>
<dbReference type="SUPFAM" id="SSF101898">
    <property type="entry name" value="NHL repeat"/>
    <property type="match status" value="1"/>
</dbReference>
<dbReference type="InterPro" id="IPR008557">
    <property type="entry name" value="PhoX"/>
</dbReference>
<dbReference type="Pfam" id="PF05787">
    <property type="entry name" value="PhoX"/>
    <property type="match status" value="1"/>
</dbReference>
<organism evidence="1 2">
    <name type="scientific">Endozoicomonas elysicola</name>
    <dbReference type="NCBI Taxonomy" id="305900"/>
    <lineage>
        <taxon>Bacteria</taxon>
        <taxon>Pseudomonadati</taxon>
        <taxon>Pseudomonadota</taxon>
        <taxon>Gammaproteobacteria</taxon>
        <taxon>Oceanospirillales</taxon>
        <taxon>Endozoicomonadaceae</taxon>
        <taxon>Endozoicomonas</taxon>
    </lineage>
</organism>
<proteinExistence type="predicted"/>
<evidence type="ECO:0000313" key="1">
    <source>
        <dbReference type="EMBL" id="KEI71444.1"/>
    </source>
</evidence>
<gene>
    <name evidence="1" type="ORF">GV64_12450</name>
</gene>